<dbReference type="InterPro" id="IPR036390">
    <property type="entry name" value="WH_DNA-bd_sf"/>
</dbReference>
<dbReference type="RefSeq" id="WP_386738658.1">
    <property type="nucleotide sequence ID" value="NZ_JBHSMG010000001.1"/>
</dbReference>
<organism evidence="12 13">
    <name type="scientific">Lysinimonas soli</name>
    <dbReference type="NCBI Taxonomy" id="1074233"/>
    <lineage>
        <taxon>Bacteria</taxon>
        <taxon>Bacillati</taxon>
        <taxon>Actinomycetota</taxon>
        <taxon>Actinomycetes</taxon>
        <taxon>Micrococcales</taxon>
        <taxon>Microbacteriaceae</taxon>
        <taxon>Lysinimonas</taxon>
    </lineage>
</organism>
<evidence type="ECO:0000256" key="2">
    <source>
        <dbReference type="ARBA" id="ARBA00022490"/>
    </source>
</evidence>
<dbReference type="PANTHER" id="PTHR45526:SF1">
    <property type="entry name" value="TRANSCRIPTIONAL REGULATORY PROTEIN DCUR-RELATED"/>
    <property type="match status" value="1"/>
</dbReference>
<dbReference type="InterPro" id="IPR011006">
    <property type="entry name" value="CheY-like_superfamily"/>
</dbReference>
<dbReference type="SMART" id="SM00448">
    <property type="entry name" value="REC"/>
    <property type="match status" value="1"/>
</dbReference>
<dbReference type="Proteomes" id="UP001596039">
    <property type="component" value="Unassembled WGS sequence"/>
</dbReference>
<evidence type="ECO:0000313" key="13">
    <source>
        <dbReference type="Proteomes" id="UP001596039"/>
    </source>
</evidence>
<evidence type="ECO:0000256" key="8">
    <source>
        <dbReference type="ARBA" id="ARBA00023163"/>
    </source>
</evidence>
<evidence type="ECO:0000256" key="9">
    <source>
        <dbReference type="PIRNR" id="PIRNR006171"/>
    </source>
</evidence>
<protein>
    <recommendedName>
        <fullName evidence="9">Transcriptional regulatory protein</fullName>
    </recommendedName>
</protein>
<dbReference type="InterPro" id="IPR036388">
    <property type="entry name" value="WH-like_DNA-bd_sf"/>
</dbReference>
<evidence type="ECO:0000256" key="6">
    <source>
        <dbReference type="ARBA" id="ARBA00023125"/>
    </source>
</evidence>
<evidence type="ECO:0000259" key="11">
    <source>
        <dbReference type="PROSITE" id="PS50110"/>
    </source>
</evidence>
<evidence type="ECO:0000256" key="4">
    <source>
        <dbReference type="ARBA" id="ARBA00023012"/>
    </source>
</evidence>
<reference evidence="13" key="1">
    <citation type="journal article" date="2019" name="Int. J. Syst. Evol. Microbiol.">
        <title>The Global Catalogue of Microorganisms (GCM) 10K type strain sequencing project: providing services to taxonomists for standard genome sequencing and annotation.</title>
        <authorList>
            <consortium name="The Broad Institute Genomics Platform"/>
            <consortium name="The Broad Institute Genome Sequencing Center for Infectious Disease"/>
            <person name="Wu L."/>
            <person name="Ma J."/>
        </authorList>
    </citation>
    <scope>NUCLEOTIDE SEQUENCE [LARGE SCALE GENOMIC DNA]</scope>
    <source>
        <strain evidence="13">CGMCC 4.6997</strain>
    </source>
</reference>
<dbReference type="PIRSF" id="PIRSF006171">
    <property type="entry name" value="RR_citrat_malat"/>
    <property type="match status" value="1"/>
</dbReference>
<evidence type="ECO:0000256" key="5">
    <source>
        <dbReference type="ARBA" id="ARBA00023015"/>
    </source>
</evidence>
<dbReference type="Gene3D" id="1.10.10.10">
    <property type="entry name" value="Winged helix-like DNA-binding domain superfamily/Winged helix DNA-binding domain"/>
    <property type="match status" value="1"/>
</dbReference>
<evidence type="ECO:0000256" key="3">
    <source>
        <dbReference type="ARBA" id="ARBA00022553"/>
    </source>
</evidence>
<keyword evidence="2 9" id="KW-0963">Cytoplasm</keyword>
<keyword evidence="4 9" id="KW-0902">Two-component regulatory system</keyword>
<dbReference type="PANTHER" id="PTHR45526">
    <property type="entry name" value="TRANSCRIPTIONAL REGULATORY PROTEIN DPIA"/>
    <property type="match status" value="1"/>
</dbReference>
<keyword evidence="8 9" id="KW-0804">Transcription</keyword>
<keyword evidence="13" id="KW-1185">Reference proteome</keyword>
<evidence type="ECO:0000256" key="10">
    <source>
        <dbReference type="PROSITE-ProRule" id="PRU00169"/>
    </source>
</evidence>
<sequence>MIRVLVVEDEPLTAAAHANYLGRLEGFELVGSCSTAREAHAQIIAARDAGTPVDLLLLDITLPDASGLDLARALRAAKIDIDFIAVTAVRQTEALQAALGLGAVQYLIKPFGFAVFREKLDHYRRYASRWESATRSATQQDADELFAARGPAATAQLPKGLSSVTLDAVSARIRQATAPVSASEVAAPLALSRVTARRYLEHLADLGMVTRTQRYGAPGRPEVEYSWRP</sequence>
<keyword evidence="7 9" id="KW-0010">Activator</keyword>
<dbReference type="InterPro" id="IPR024187">
    <property type="entry name" value="Sig_transdc_resp-reg_cit/mal"/>
</dbReference>
<evidence type="ECO:0000313" key="12">
    <source>
        <dbReference type="EMBL" id="MFC5501053.1"/>
    </source>
</evidence>
<dbReference type="PROSITE" id="PS50110">
    <property type="entry name" value="RESPONSE_REGULATORY"/>
    <property type="match status" value="1"/>
</dbReference>
<dbReference type="InterPro" id="IPR001789">
    <property type="entry name" value="Sig_transdc_resp-reg_receiver"/>
</dbReference>
<dbReference type="SUPFAM" id="SSF46785">
    <property type="entry name" value="Winged helix' DNA-binding domain"/>
    <property type="match status" value="1"/>
</dbReference>
<dbReference type="SUPFAM" id="SSF52172">
    <property type="entry name" value="CheY-like"/>
    <property type="match status" value="1"/>
</dbReference>
<evidence type="ECO:0000256" key="7">
    <source>
        <dbReference type="ARBA" id="ARBA00023159"/>
    </source>
</evidence>
<accession>A0ABW0NP93</accession>
<gene>
    <name evidence="12" type="ORF">ACFPJ4_02235</name>
</gene>
<proteinExistence type="predicted"/>
<evidence type="ECO:0000256" key="1">
    <source>
        <dbReference type="ARBA" id="ARBA00004496"/>
    </source>
</evidence>
<keyword evidence="6 9" id="KW-0238">DNA-binding</keyword>
<comment type="subcellular location">
    <subcellularLocation>
        <location evidence="1 9">Cytoplasm</location>
    </subcellularLocation>
</comment>
<comment type="caution">
    <text evidence="12">The sequence shown here is derived from an EMBL/GenBank/DDBJ whole genome shotgun (WGS) entry which is preliminary data.</text>
</comment>
<feature type="domain" description="Response regulatory" evidence="11">
    <location>
        <begin position="3"/>
        <end position="124"/>
    </location>
</feature>
<dbReference type="InterPro" id="IPR006793">
    <property type="entry name" value="FaeA"/>
</dbReference>
<dbReference type="Pfam" id="PF00072">
    <property type="entry name" value="Response_reg"/>
    <property type="match status" value="1"/>
</dbReference>
<dbReference type="EMBL" id="JBHSMG010000001">
    <property type="protein sequence ID" value="MFC5501053.1"/>
    <property type="molecule type" value="Genomic_DNA"/>
</dbReference>
<keyword evidence="3 10" id="KW-0597">Phosphoprotein</keyword>
<dbReference type="Pfam" id="PF04703">
    <property type="entry name" value="FaeA"/>
    <property type="match status" value="1"/>
</dbReference>
<name>A0ABW0NP93_9MICO</name>
<feature type="modified residue" description="4-aspartylphosphate" evidence="10">
    <location>
        <position position="59"/>
    </location>
</feature>
<dbReference type="InterPro" id="IPR051271">
    <property type="entry name" value="2C-system_Tx_regulators"/>
</dbReference>
<keyword evidence="5 9" id="KW-0805">Transcription regulation</keyword>
<dbReference type="Gene3D" id="3.40.50.2300">
    <property type="match status" value="1"/>
</dbReference>